<dbReference type="Gene3D" id="3.40.50.2300">
    <property type="match status" value="2"/>
</dbReference>
<dbReference type="InterPro" id="IPR000843">
    <property type="entry name" value="HTH_LacI"/>
</dbReference>
<dbReference type="PANTHER" id="PTHR30146">
    <property type="entry name" value="LACI-RELATED TRANSCRIPTIONAL REPRESSOR"/>
    <property type="match status" value="1"/>
</dbReference>
<evidence type="ECO:0000313" key="6">
    <source>
        <dbReference type="Proteomes" id="UP001172738"/>
    </source>
</evidence>
<dbReference type="InterPro" id="IPR028082">
    <property type="entry name" value="Peripla_BP_I"/>
</dbReference>
<dbReference type="SMART" id="SM00354">
    <property type="entry name" value="HTH_LACI"/>
    <property type="match status" value="1"/>
</dbReference>
<dbReference type="CDD" id="cd01574">
    <property type="entry name" value="PBP1_LacI"/>
    <property type="match status" value="1"/>
</dbReference>
<accession>A0ABT8FZ38</accession>
<keyword evidence="1" id="KW-0805">Transcription regulation</keyword>
<dbReference type="Pfam" id="PF13377">
    <property type="entry name" value="Peripla_BP_3"/>
    <property type="match status" value="1"/>
</dbReference>
<protein>
    <submittedName>
        <fullName evidence="5">LacI family DNA-binding transcriptional regulator</fullName>
    </submittedName>
</protein>
<proteinExistence type="predicted"/>
<dbReference type="RefSeq" id="WP_301126520.1">
    <property type="nucleotide sequence ID" value="NZ_JAUHPV010000002.1"/>
</dbReference>
<dbReference type="EMBL" id="JAUHPV010000002">
    <property type="protein sequence ID" value="MDN4472168.1"/>
    <property type="molecule type" value="Genomic_DNA"/>
</dbReference>
<evidence type="ECO:0000259" key="4">
    <source>
        <dbReference type="PROSITE" id="PS50932"/>
    </source>
</evidence>
<feature type="domain" description="HTH lacI-type" evidence="4">
    <location>
        <begin position="1"/>
        <end position="53"/>
    </location>
</feature>
<dbReference type="PANTHER" id="PTHR30146:SF109">
    <property type="entry name" value="HTH-TYPE TRANSCRIPTIONAL REGULATOR GALS"/>
    <property type="match status" value="1"/>
</dbReference>
<dbReference type="Pfam" id="PF00356">
    <property type="entry name" value="LacI"/>
    <property type="match status" value="1"/>
</dbReference>
<evidence type="ECO:0000256" key="1">
    <source>
        <dbReference type="ARBA" id="ARBA00023015"/>
    </source>
</evidence>
<evidence type="ECO:0000256" key="2">
    <source>
        <dbReference type="ARBA" id="ARBA00023125"/>
    </source>
</evidence>
<dbReference type="Proteomes" id="UP001172738">
    <property type="component" value="Unassembled WGS sequence"/>
</dbReference>
<dbReference type="InterPro" id="IPR046335">
    <property type="entry name" value="LacI/GalR-like_sensor"/>
</dbReference>
<name>A0ABT8FZ38_9MICO</name>
<organism evidence="5 6">
    <name type="scientific">Demequina zhanjiangensis</name>
    <dbReference type="NCBI Taxonomy" id="3051659"/>
    <lineage>
        <taxon>Bacteria</taxon>
        <taxon>Bacillati</taxon>
        <taxon>Actinomycetota</taxon>
        <taxon>Actinomycetes</taxon>
        <taxon>Micrococcales</taxon>
        <taxon>Demequinaceae</taxon>
        <taxon>Demequina</taxon>
    </lineage>
</organism>
<dbReference type="SUPFAM" id="SSF53822">
    <property type="entry name" value="Periplasmic binding protein-like I"/>
    <property type="match status" value="1"/>
</dbReference>
<dbReference type="InterPro" id="IPR010982">
    <property type="entry name" value="Lambda_DNA-bd_dom_sf"/>
</dbReference>
<sequence>MHDVAALAGVSHQTVSRVLNGFEGIRPETRQRVIDAIEELGYRRNLAARSLATGRTGVVGVLAPDNPTFGATSSLYAVESALRHSGLQPLITTTSRESSSIESALEFLYGRAVEALVIMAPSRAVLEVHDRMGAEVPTAYLLTGDERGRWSVSVDQIGGSDLAMQELFDAGHTAIQHVRGPLDSTEGQLRSDTYARFMARHSLPRLPILEGDWSPQSGYEAYERLDPRATAVFCGNDQMAMGLMHAAALAGRKVPQELSVVGFDDIPEAAHTLPPLTTVRQDFRRVGLLAVDLLQATLAGEEPPSTAPLDAEIVRRDSVAAPAPGGG</sequence>
<keyword evidence="2 5" id="KW-0238">DNA-binding</keyword>
<dbReference type="GO" id="GO:0003677">
    <property type="term" value="F:DNA binding"/>
    <property type="evidence" value="ECO:0007669"/>
    <property type="project" value="UniProtKB-KW"/>
</dbReference>
<dbReference type="SUPFAM" id="SSF47413">
    <property type="entry name" value="lambda repressor-like DNA-binding domains"/>
    <property type="match status" value="1"/>
</dbReference>
<dbReference type="PROSITE" id="PS00356">
    <property type="entry name" value="HTH_LACI_1"/>
    <property type="match status" value="1"/>
</dbReference>
<reference evidence="5" key="1">
    <citation type="submission" date="2023-06" db="EMBL/GenBank/DDBJ databases">
        <title>SYSU T00b26.</title>
        <authorList>
            <person name="Gao L."/>
            <person name="Fang B.-Z."/>
            <person name="Li W.-J."/>
        </authorList>
    </citation>
    <scope>NUCLEOTIDE SEQUENCE</scope>
    <source>
        <strain evidence="5">SYSU T00b26</strain>
    </source>
</reference>
<keyword evidence="3" id="KW-0804">Transcription</keyword>
<evidence type="ECO:0000256" key="3">
    <source>
        <dbReference type="ARBA" id="ARBA00023163"/>
    </source>
</evidence>
<dbReference type="Gene3D" id="1.10.260.40">
    <property type="entry name" value="lambda repressor-like DNA-binding domains"/>
    <property type="match status" value="1"/>
</dbReference>
<dbReference type="CDD" id="cd01392">
    <property type="entry name" value="HTH_LacI"/>
    <property type="match status" value="1"/>
</dbReference>
<evidence type="ECO:0000313" key="5">
    <source>
        <dbReference type="EMBL" id="MDN4472168.1"/>
    </source>
</evidence>
<keyword evidence="6" id="KW-1185">Reference proteome</keyword>
<gene>
    <name evidence="5" type="ORF">QQX04_04065</name>
</gene>
<comment type="caution">
    <text evidence="5">The sequence shown here is derived from an EMBL/GenBank/DDBJ whole genome shotgun (WGS) entry which is preliminary data.</text>
</comment>
<dbReference type="PROSITE" id="PS50932">
    <property type="entry name" value="HTH_LACI_2"/>
    <property type="match status" value="1"/>
</dbReference>